<sequence>MDERVDRSESDRSNNNNDSGNNNDDQNQSSSDNKQTTQDEKSTSSKDPITITLTSTGTISGTPALTSTISLAPPIPLTTTFTPPSACLNDLWQTESDSSKWLHLGPLNTTECLPSGWSPYSYFSPGVCPSGWVMATTSTTSAKGHGGVETVGTCCPRYLYGFDCIPGPSDWDFNTRPSSKHTFPWYQTELCQWSPNSKLIYNFHSSVNAGTQEIEATMTPGGVWNAYGIVVRWKPSDHVSAATATATTLSTQTSSDSSSGDPAASSLGLSSGAKAGIGIGVAVGGLAVIFAVAFFILRRRKLRETAVSQEIENPPLEKVPLDPSLAELPQNAIFEMADSSAEPVTQSPVEMDAAGAK</sequence>
<feature type="transmembrane region" description="Helical" evidence="2">
    <location>
        <begin position="275"/>
        <end position="297"/>
    </location>
</feature>
<accession>A0A9W9ILE5</accession>
<dbReference type="Proteomes" id="UP001146351">
    <property type="component" value="Unassembled WGS sequence"/>
</dbReference>
<organism evidence="3 4">
    <name type="scientific">Penicillium capsulatum</name>
    <dbReference type="NCBI Taxonomy" id="69766"/>
    <lineage>
        <taxon>Eukaryota</taxon>
        <taxon>Fungi</taxon>
        <taxon>Dikarya</taxon>
        <taxon>Ascomycota</taxon>
        <taxon>Pezizomycotina</taxon>
        <taxon>Eurotiomycetes</taxon>
        <taxon>Eurotiomycetidae</taxon>
        <taxon>Eurotiales</taxon>
        <taxon>Aspergillaceae</taxon>
        <taxon>Penicillium</taxon>
    </lineage>
</organism>
<keyword evidence="2" id="KW-0812">Transmembrane</keyword>
<proteinExistence type="predicted"/>
<evidence type="ECO:0000313" key="3">
    <source>
        <dbReference type="EMBL" id="KAJ5179922.1"/>
    </source>
</evidence>
<feature type="region of interest" description="Disordered" evidence="1">
    <location>
        <begin position="338"/>
        <end position="357"/>
    </location>
</feature>
<dbReference type="OrthoDB" id="4770059at2759"/>
<reference evidence="3" key="1">
    <citation type="submission" date="2022-11" db="EMBL/GenBank/DDBJ databases">
        <authorList>
            <person name="Petersen C."/>
        </authorList>
    </citation>
    <scope>NUCLEOTIDE SEQUENCE</scope>
    <source>
        <strain evidence="3">IBT 21917</strain>
    </source>
</reference>
<keyword evidence="4" id="KW-1185">Reference proteome</keyword>
<evidence type="ECO:0000256" key="2">
    <source>
        <dbReference type="SAM" id="Phobius"/>
    </source>
</evidence>
<name>A0A9W9ILE5_9EURO</name>
<keyword evidence="2" id="KW-1133">Transmembrane helix</keyword>
<comment type="caution">
    <text evidence="3">The sequence shown here is derived from an EMBL/GenBank/DDBJ whole genome shotgun (WGS) entry which is preliminary data.</text>
</comment>
<gene>
    <name evidence="3" type="ORF">N7492_003132</name>
</gene>
<dbReference type="EMBL" id="JAPQKO010000002">
    <property type="protein sequence ID" value="KAJ5179922.1"/>
    <property type="molecule type" value="Genomic_DNA"/>
</dbReference>
<feature type="compositionally biased region" description="Low complexity" evidence="1">
    <location>
        <begin position="13"/>
        <end position="33"/>
    </location>
</feature>
<feature type="compositionally biased region" description="Low complexity" evidence="1">
    <location>
        <begin position="49"/>
        <end position="62"/>
    </location>
</feature>
<reference evidence="3" key="2">
    <citation type="journal article" date="2023" name="IMA Fungus">
        <title>Comparative genomic study of the Penicillium genus elucidates a diverse pangenome and 15 lateral gene transfer events.</title>
        <authorList>
            <person name="Petersen C."/>
            <person name="Sorensen T."/>
            <person name="Nielsen M.R."/>
            <person name="Sondergaard T.E."/>
            <person name="Sorensen J.L."/>
            <person name="Fitzpatrick D.A."/>
            <person name="Frisvad J.C."/>
            <person name="Nielsen K.L."/>
        </authorList>
    </citation>
    <scope>NUCLEOTIDE SEQUENCE</scope>
    <source>
        <strain evidence="3">IBT 21917</strain>
    </source>
</reference>
<keyword evidence="2" id="KW-0472">Membrane</keyword>
<evidence type="ECO:0000256" key="1">
    <source>
        <dbReference type="SAM" id="MobiDB-lite"/>
    </source>
</evidence>
<dbReference type="AlphaFoldDB" id="A0A9W9ILE5"/>
<protein>
    <submittedName>
        <fullName evidence="3">Uncharacterized protein</fullName>
    </submittedName>
</protein>
<feature type="region of interest" description="Disordered" evidence="1">
    <location>
        <begin position="1"/>
        <end position="64"/>
    </location>
</feature>
<feature type="compositionally biased region" description="Basic and acidic residues" evidence="1">
    <location>
        <begin position="1"/>
        <end position="12"/>
    </location>
</feature>
<evidence type="ECO:0000313" key="4">
    <source>
        <dbReference type="Proteomes" id="UP001146351"/>
    </source>
</evidence>